<dbReference type="EMBL" id="JAWZYT010000900">
    <property type="protein sequence ID" value="KAK4317695.1"/>
    <property type="molecule type" value="Genomic_DNA"/>
</dbReference>
<protein>
    <submittedName>
        <fullName evidence="2">Uncharacterized protein</fullName>
    </submittedName>
</protein>
<dbReference type="AlphaFoldDB" id="A0AAE1Q1L3"/>
<evidence type="ECO:0000313" key="2">
    <source>
        <dbReference type="EMBL" id="KAK4317695.1"/>
    </source>
</evidence>
<name>A0AAE1Q1L3_9EUCA</name>
<gene>
    <name evidence="2" type="ORF">Pmani_011241</name>
</gene>
<feature type="region of interest" description="Disordered" evidence="1">
    <location>
        <begin position="134"/>
        <end position="155"/>
    </location>
</feature>
<feature type="compositionally biased region" description="Basic residues" evidence="1">
    <location>
        <begin position="9"/>
        <end position="34"/>
    </location>
</feature>
<reference evidence="2" key="1">
    <citation type="submission" date="2023-11" db="EMBL/GenBank/DDBJ databases">
        <title>Genome assemblies of two species of porcelain crab, Petrolisthes cinctipes and Petrolisthes manimaculis (Anomura: Porcellanidae).</title>
        <authorList>
            <person name="Angst P."/>
        </authorList>
    </citation>
    <scope>NUCLEOTIDE SEQUENCE</scope>
    <source>
        <strain evidence="2">PB745_02</strain>
        <tissue evidence="2">Gill</tissue>
    </source>
</reference>
<evidence type="ECO:0000256" key="1">
    <source>
        <dbReference type="SAM" id="MobiDB-lite"/>
    </source>
</evidence>
<feature type="region of interest" description="Disordered" evidence="1">
    <location>
        <begin position="1"/>
        <end position="117"/>
    </location>
</feature>
<comment type="caution">
    <text evidence="2">The sequence shown here is derived from an EMBL/GenBank/DDBJ whole genome shotgun (WGS) entry which is preliminary data.</text>
</comment>
<accession>A0AAE1Q1L3</accession>
<keyword evidence="3" id="KW-1185">Reference proteome</keyword>
<feature type="compositionally biased region" description="Polar residues" evidence="1">
    <location>
        <begin position="191"/>
        <end position="204"/>
    </location>
</feature>
<feature type="compositionally biased region" description="Low complexity" evidence="1">
    <location>
        <begin position="136"/>
        <end position="153"/>
    </location>
</feature>
<feature type="region of interest" description="Disordered" evidence="1">
    <location>
        <begin position="185"/>
        <end position="273"/>
    </location>
</feature>
<evidence type="ECO:0000313" key="3">
    <source>
        <dbReference type="Proteomes" id="UP001292094"/>
    </source>
</evidence>
<dbReference type="Proteomes" id="UP001292094">
    <property type="component" value="Unassembled WGS sequence"/>
</dbReference>
<proteinExistence type="predicted"/>
<sequence length="273" mass="30183">MGRFPGCSRRSRGATPHHHHHHRHHHHRHRRKRSNDHSTFSTGRREGGGGGGTGTAHTTPATRHPTRPTPSLADSTCSPPPPQSPRSNILSEEEPQPPQEPQDDAPMTGPPRQNSHFSLPEAQLECTQARLNHSLSSDNNNTTASTTTTTPTTQDHIFLTTQDGVSLSLTPLRPHRTFSLRLSRRPCRTHNGPTTHNHASSSTPGERCPSPDFCFADEKENEGEVVTMRRDTDEDDDEDEYSERSGSEEEGSEASVYEAVQSEVEDVIMTTTC</sequence>
<organism evidence="2 3">
    <name type="scientific">Petrolisthes manimaculis</name>
    <dbReference type="NCBI Taxonomy" id="1843537"/>
    <lineage>
        <taxon>Eukaryota</taxon>
        <taxon>Metazoa</taxon>
        <taxon>Ecdysozoa</taxon>
        <taxon>Arthropoda</taxon>
        <taxon>Crustacea</taxon>
        <taxon>Multicrustacea</taxon>
        <taxon>Malacostraca</taxon>
        <taxon>Eumalacostraca</taxon>
        <taxon>Eucarida</taxon>
        <taxon>Decapoda</taxon>
        <taxon>Pleocyemata</taxon>
        <taxon>Anomura</taxon>
        <taxon>Galatheoidea</taxon>
        <taxon>Porcellanidae</taxon>
        <taxon>Petrolisthes</taxon>
    </lineage>
</organism>